<comment type="caution">
    <text evidence="3">The sequence shown here is derived from an EMBL/GenBank/DDBJ whole genome shotgun (WGS) entry which is preliminary data.</text>
</comment>
<accession>A0ABQ1M0V4</accession>
<gene>
    <name evidence="3" type="ORF">GCM10011386_26620</name>
</gene>
<dbReference type="InterPro" id="IPR006015">
    <property type="entry name" value="Universal_stress_UspA"/>
</dbReference>
<evidence type="ECO:0000259" key="2">
    <source>
        <dbReference type="Pfam" id="PF00582"/>
    </source>
</evidence>
<dbReference type="SUPFAM" id="SSF52402">
    <property type="entry name" value="Adenine nucleotide alpha hydrolases-like"/>
    <property type="match status" value="2"/>
</dbReference>
<proteinExistence type="inferred from homology"/>
<dbReference type="PANTHER" id="PTHR46268:SF6">
    <property type="entry name" value="UNIVERSAL STRESS PROTEIN UP12"/>
    <property type="match status" value="1"/>
</dbReference>
<name>A0ABQ1M0V4_9SPHI</name>
<sequence length="292" mass="32807">MKTILMLTDFSPQAAAAANYAFRLATRIHANVMLYHAFTMPDPSDKSFKSWSVEDYFLRKESLATTLSAWAERLVNSAHPSSGDFTPTISCASELGELTDAVQSHIFANHDVVLAVVGIHGRHRATRLLFENNVNRMLSMGMCPVLVVPEGAAYEDPSYVCFATDFSRSHMRALHSLSSLCTHFGSEISLVWVSNKVKKPGDVPDAVRDFLTEVSTAVGYPKLYYRPVRNRFVVNGLYRSSLHGPCDLFVLVHRVRSRWYRITKGSTTRQLIHRVEMPLLVFPEAMASYPVF</sequence>
<dbReference type="InterPro" id="IPR006016">
    <property type="entry name" value="UspA"/>
</dbReference>
<dbReference type="Proteomes" id="UP000597338">
    <property type="component" value="Unassembled WGS sequence"/>
</dbReference>
<dbReference type="EMBL" id="BMIK01000009">
    <property type="protein sequence ID" value="GGC33222.1"/>
    <property type="molecule type" value="Genomic_DNA"/>
</dbReference>
<feature type="domain" description="UspA" evidence="2">
    <location>
        <begin position="1"/>
        <end position="149"/>
    </location>
</feature>
<dbReference type="RefSeq" id="WP_188751495.1">
    <property type="nucleotide sequence ID" value="NZ_BMIK01000009.1"/>
</dbReference>
<protein>
    <recommendedName>
        <fullName evidence="2">UspA domain-containing protein</fullName>
    </recommendedName>
</protein>
<evidence type="ECO:0000313" key="3">
    <source>
        <dbReference type="EMBL" id="GGC33222.1"/>
    </source>
</evidence>
<evidence type="ECO:0000313" key="4">
    <source>
        <dbReference type="Proteomes" id="UP000597338"/>
    </source>
</evidence>
<dbReference type="Pfam" id="PF00582">
    <property type="entry name" value="Usp"/>
    <property type="match status" value="1"/>
</dbReference>
<organism evidence="3 4">
    <name type="scientific">Parapedobacter defluvii</name>
    <dbReference type="NCBI Taxonomy" id="2045106"/>
    <lineage>
        <taxon>Bacteria</taxon>
        <taxon>Pseudomonadati</taxon>
        <taxon>Bacteroidota</taxon>
        <taxon>Sphingobacteriia</taxon>
        <taxon>Sphingobacteriales</taxon>
        <taxon>Sphingobacteriaceae</taxon>
        <taxon>Parapedobacter</taxon>
    </lineage>
</organism>
<dbReference type="Gene3D" id="3.40.50.12370">
    <property type="match status" value="1"/>
</dbReference>
<comment type="similarity">
    <text evidence="1">Belongs to the universal stress protein A family.</text>
</comment>
<evidence type="ECO:0000256" key="1">
    <source>
        <dbReference type="ARBA" id="ARBA00008791"/>
    </source>
</evidence>
<keyword evidence="4" id="KW-1185">Reference proteome</keyword>
<dbReference type="PANTHER" id="PTHR46268">
    <property type="entry name" value="STRESS RESPONSE PROTEIN NHAX"/>
    <property type="match status" value="1"/>
</dbReference>
<reference evidence="4" key="1">
    <citation type="journal article" date="2019" name="Int. J. Syst. Evol. Microbiol.">
        <title>The Global Catalogue of Microorganisms (GCM) 10K type strain sequencing project: providing services to taxonomists for standard genome sequencing and annotation.</title>
        <authorList>
            <consortium name="The Broad Institute Genomics Platform"/>
            <consortium name="The Broad Institute Genome Sequencing Center for Infectious Disease"/>
            <person name="Wu L."/>
            <person name="Ma J."/>
        </authorList>
    </citation>
    <scope>NUCLEOTIDE SEQUENCE [LARGE SCALE GENOMIC DNA]</scope>
    <source>
        <strain evidence="4">CGMCC 1.15342</strain>
    </source>
</reference>
<dbReference type="PRINTS" id="PR01438">
    <property type="entry name" value="UNVRSLSTRESS"/>
</dbReference>